<comment type="caution">
    <text evidence="2">The sequence shown here is derived from an EMBL/GenBank/DDBJ whole genome shotgun (WGS) entry which is preliminary data.</text>
</comment>
<gene>
    <name evidence="2" type="ORF">ACFO8M_25505</name>
</gene>
<accession>A0ABV7Q8I2</accession>
<feature type="compositionally biased region" description="Basic and acidic residues" evidence="1">
    <location>
        <begin position="1"/>
        <end position="19"/>
    </location>
</feature>
<dbReference type="RefSeq" id="WP_387980726.1">
    <property type="nucleotide sequence ID" value="NZ_JBHRWO010000021.1"/>
</dbReference>
<keyword evidence="3" id="KW-1185">Reference proteome</keyword>
<name>A0ABV7Q8I2_9ACTN</name>
<evidence type="ECO:0000313" key="2">
    <source>
        <dbReference type="EMBL" id="MFC3495851.1"/>
    </source>
</evidence>
<dbReference type="EMBL" id="JBHRWO010000021">
    <property type="protein sequence ID" value="MFC3495851.1"/>
    <property type="molecule type" value="Genomic_DNA"/>
</dbReference>
<evidence type="ECO:0000313" key="3">
    <source>
        <dbReference type="Proteomes" id="UP001595712"/>
    </source>
</evidence>
<protein>
    <submittedName>
        <fullName evidence="2">Uncharacterized protein</fullName>
    </submittedName>
</protein>
<feature type="region of interest" description="Disordered" evidence="1">
    <location>
        <begin position="1"/>
        <end position="36"/>
    </location>
</feature>
<organism evidence="2 3">
    <name type="scientific">Glycomyces rhizosphaerae</name>
    <dbReference type="NCBI Taxonomy" id="2054422"/>
    <lineage>
        <taxon>Bacteria</taxon>
        <taxon>Bacillati</taxon>
        <taxon>Actinomycetota</taxon>
        <taxon>Actinomycetes</taxon>
        <taxon>Glycomycetales</taxon>
        <taxon>Glycomycetaceae</taxon>
        <taxon>Glycomyces</taxon>
    </lineage>
</organism>
<proteinExistence type="predicted"/>
<dbReference type="Proteomes" id="UP001595712">
    <property type="component" value="Unassembled WGS sequence"/>
</dbReference>
<reference evidence="3" key="1">
    <citation type="journal article" date="2019" name="Int. J. Syst. Evol. Microbiol.">
        <title>The Global Catalogue of Microorganisms (GCM) 10K type strain sequencing project: providing services to taxonomists for standard genome sequencing and annotation.</title>
        <authorList>
            <consortium name="The Broad Institute Genomics Platform"/>
            <consortium name="The Broad Institute Genome Sequencing Center for Infectious Disease"/>
            <person name="Wu L."/>
            <person name="Ma J."/>
        </authorList>
    </citation>
    <scope>NUCLEOTIDE SEQUENCE [LARGE SCALE GENOMIC DNA]</scope>
    <source>
        <strain evidence="3">CGMCC 4.7396</strain>
    </source>
</reference>
<evidence type="ECO:0000256" key="1">
    <source>
        <dbReference type="SAM" id="MobiDB-lite"/>
    </source>
</evidence>
<sequence>MNGNSRKERGDLQRTRFRDLVSGPASARSGGLGGPEDVERLAGTASWWSAQEQWGRQVTEPARQLLTSIRSIGSSPNQPALLFELGRLTLSFSQSVLKQMGDIEDRAATPTTQSCPLCGATSPGRAWRDQGLEFLRVHCPDCRTVTTTSKLPTSQGWSWTAAPGPAPSLTLHDVKIAAVNIDQSVAYPAPVETVGVRPGTPCVRMLLDLAPTEIVWHRP</sequence>